<feature type="transmembrane region" description="Helical" evidence="10">
    <location>
        <begin position="281"/>
        <end position="299"/>
    </location>
</feature>
<evidence type="ECO:0000256" key="9">
    <source>
        <dbReference type="RuleBase" id="RU000320"/>
    </source>
</evidence>
<feature type="transmembrane region" description="Helical" evidence="10">
    <location>
        <begin position="311"/>
        <end position="328"/>
    </location>
</feature>
<keyword evidence="6 10" id="KW-0472">Membrane</keyword>
<feature type="transmembrane region" description="Helical" evidence="10">
    <location>
        <begin position="30"/>
        <end position="47"/>
    </location>
</feature>
<feature type="transmembrane region" description="Helical" evidence="10">
    <location>
        <begin position="169"/>
        <end position="195"/>
    </location>
</feature>
<dbReference type="GO" id="GO:0016020">
    <property type="term" value="C:membrane"/>
    <property type="evidence" value="ECO:0007669"/>
    <property type="project" value="UniProtKB-SubCell"/>
</dbReference>
<reference evidence="13" key="1">
    <citation type="submission" date="2014-07" db="EMBL/GenBank/DDBJ databases">
        <authorList>
            <person name="Santos-Garcia D."/>
        </authorList>
    </citation>
    <scope>NUCLEOTIDE SEQUENCE [LARGE SCALE GENOMIC DNA]</scope>
</reference>
<evidence type="ECO:0000256" key="7">
    <source>
        <dbReference type="ARBA" id="ARBA00031584"/>
    </source>
</evidence>
<evidence type="ECO:0000256" key="2">
    <source>
        <dbReference type="ARBA" id="ARBA00009025"/>
    </source>
</evidence>
<feature type="transmembrane region" description="Helical" evidence="10">
    <location>
        <begin position="75"/>
        <end position="102"/>
    </location>
</feature>
<organism evidence="12 13">
    <name type="scientific">Candidatus Johnevansia muelleri</name>
    <dbReference type="NCBI Taxonomy" id="1495769"/>
    <lineage>
        <taxon>Bacteria</taxon>
        <taxon>Pseudomonadati</taxon>
        <taxon>Pseudomonadota</taxon>
        <taxon>Gammaproteobacteria</taxon>
        <taxon>Candidatus Johnevansiales</taxon>
        <taxon>Candidatus Johnevansiaceae</taxon>
        <taxon>Candidatus Johnevansia</taxon>
    </lineage>
</organism>
<proteinExistence type="inferred from homology"/>
<dbReference type="OrthoDB" id="9768329at2"/>
<dbReference type="InterPro" id="IPR003918">
    <property type="entry name" value="NADH_UbQ_OxRdtase"/>
</dbReference>
<dbReference type="AlphaFoldDB" id="A0A078KIE8"/>
<dbReference type="InterPro" id="IPR010227">
    <property type="entry name" value="NADH_Q_OxRdtase_chainM/4"/>
</dbReference>
<dbReference type="PANTHER" id="PTHR43507">
    <property type="entry name" value="NADH-UBIQUINONE OXIDOREDUCTASE CHAIN 4"/>
    <property type="match status" value="1"/>
</dbReference>
<dbReference type="NCBIfam" id="TIGR01972">
    <property type="entry name" value="NDH_I_M"/>
    <property type="match status" value="1"/>
</dbReference>
<keyword evidence="12" id="KW-0560">Oxidoreductase</keyword>
<feature type="transmembrane region" description="Helical" evidence="10">
    <location>
        <begin position="459"/>
        <end position="478"/>
    </location>
</feature>
<feature type="transmembrane region" description="Helical" evidence="10">
    <location>
        <begin position="334"/>
        <end position="357"/>
    </location>
</feature>
<keyword evidence="4 9" id="KW-0812">Transmembrane</keyword>
<dbReference type="GO" id="GO:0012505">
    <property type="term" value="C:endomembrane system"/>
    <property type="evidence" value="ECO:0007669"/>
    <property type="project" value="UniProtKB-SubCell"/>
</dbReference>
<feature type="transmembrane region" description="Helical" evidence="10">
    <location>
        <begin position="6"/>
        <end position="23"/>
    </location>
</feature>
<dbReference type="Proteomes" id="UP000032420">
    <property type="component" value="Chromosome I"/>
</dbReference>
<evidence type="ECO:0000256" key="1">
    <source>
        <dbReference type="ARBA" id="ARBA00004127"/>
    </source>
</evidence>
<dbReference type="GO" id="GO:0042773">
    <property type="term" value="P:ATP synthesis coupled electron transport"/>
    <property type="evidence" value="ECO:0007669"/>
    <property type="project" value="InterPro"/>
</dbReference>
<dbReference type="GO" id="GO:0008137">
    <property type="term" value="F:NADH dehydrogenase (ubiquinone) activity"/>
    <property type="evidence" value="ECO:0007669"/>
    <property type="project" value="InterPro"/>
</dbReference>
<name>A0A078KIE8_9GAMM</name>
<dbReference type="PANTHER" id="PTHR43507:SF1">
    <property type="entry name" value="NADH-UBIQUINONE OXIDOREDUCTASE CHAIN 4"/>
    <property type="match status" value="1"/>
</dbReference>
<dbReference type="InterPro" id="IPR001750">
    <property type="entry name" value="ND/Mrp_TM"/>
</dbReference>
<feature type="transmembrane region" description="Helical" evidence="10">
    <location>
        <begin position="138"/>
        <end position="157"/>
    </location>
</feature>
<dbReference type="STRING" id="1495769.CEM_271"/>
<evidence type="ECO:0000313" key="13">
    <source>
        <dbReference type="Proteomes" id="UP000032420"/>
    </source>
</evidence>
<evidence type="ECO:0000256" key="8">
    <source>
        <dbReference type="ARBA" id="ARBA00032798"/>
    </source>
</evidence>
<dbReference type="Pfam" id="PF00361">
    <property type="entry name" value="Proton_antipo_M"/>
    <property type="match status" value="1"/>
</dbReference>
<evidence type="ECO:0000313" key="12">
    <source>
        <dbReference type="EMBL" id="CDZ16529.1"/>
    </source>
</evidence>
<dbReference type="EMBL" id="LM655252">
    <property type="protein sequence ID" value="CDZ16529.1"/>
    <property type="molecule type" value="Genomic_DNA"/>
</dbReference>
<keyword evidence="13" id="KW-1185">Reference proteome</keyword>
<evidence type="ECO:0000256" key="4">
    <source>
        <dbReference type="ARBA" id="ARBA00022692"/>
    </source>
</evidence>
<evidence type="ECO:0000256" key="6">
    <source>
        <dbReference type="ARBA" id="ARBA00023136"/>
    </source>
</evidence>
<feature type="domain" description="NADH:quinone oxidoreductase/Mrp antiporter transmembrane" evidence="11">
    <location>
        <begin position="132"/>
        <end position="429"/>
    </location>
</feature>
<gene>
    <name evidence="12" type="primary">nuoM</name>
    <name evidence="12" type="ORF">CEM_271</name>
</gene>
<feature type="transmembrane region" description="Helical" evidence="10">
    <location>
        <begin position="378"/>
        <end position="398"/>
    </location>
</feature>
<evidence type="ECO:0000256" key="3">
    <source>
        <dbReference type="ARBA" id="ARBA00019906"/>
    </source>
</evidence>
<dbReference type="PRINTS" id="PR01437">
    <property type="entry name" value="NUOXDRDTASE4"/>
</dbReference>
<feature type="transmembrane region" description="Helical" evidence="10">
    <location>
        <begin position="215"/>
        <end position="234"/>
    </location>
</feature>
<evidence type="ECO:0000256" key="10">
    <source>
        <dbReference type="SAM" id="Phobius"/>
    </source>
</evidence>
<keyword evidence="5 10" id="KW-1133">Transmembrane helix</keyword>
<dbReference type="PATRIC" id="fig|1495769.3.peg.251"/>
<dbReference type="GO" id="GO:0003954">
    <property type="term" value="F:NADH dehydrogenase activity"/>
    <property type="evidence" value="ECO:0007669"/>
    <property type="project" value="TreeGrafter"/>
</dbReference>
<dbReference type="GO" id="GO:0015990">
    <property type="term" value="P:electron transport coupled proton transport"/>
    <property type="evidence" value="ECO:0007669"/>
    <property type="project" value="TreeGrafter"/>
</dbReference>
<feature type="transmembrane region" description="Helical" evidence="10">
    <location>
        <begin position="418"/>
        <end position="438"/>
    </location>
</feature>
<dbReference type="KEGG" id="eme:CEM_271"/>
<comment type="subcellular location">
    <subcellularLocation>
        <location evidence="1">Endomembrane system</location>
        <topology evidence="1">Multi-pass membrane protein</topology>
    </subcellularLocation>
    <subcellularLocation>
        <location evidence="9">Membrane</location>
        <topology evidence="9">Multi-pass membrane protein</topology>
    </subcellularLocation>
</comment>
<dbReference type="GO" id="GO:0048039">
    <property type="term" value="F:ubiquinone binding"/>
    <property type="evidence" value="ECO:0007669"/>
    <property type="project" value="TreeGrafter"/>
</dbReference>
<protein>
    <recommendedName>
        <fullName evidence="3">NADH-quinone oxidoreductase subunit M</fullName>
    </recommendedName>
    <alternativeName>
        <fullName evidence="7">NADH dehydrogenase I subunit M</fullName>
    </alternativeName>
    <alternativeName>
        <fullName evidence="8">NDH-1 subunit M</fullName>
    </alternativeName>
</protein>
<evidence type="ECO:0000256" key="5">
    <source>
        <dbReference type="ARBA" id="ARBA00022989"/>
    </source>
</evidence>
<comment type="similarity">
    <text evidence="2">Belongs to the complex I subunit 4 family.</text>
</comment>
<feature type="transmembrane region" description="Helical" evidence="10">
    <location>
        <begin position="246"/>
        <end position="269"/>
    </location>
</feature>
<sequence length="497" mass="57108">MSLLFLIILPFIGGLLCLISNNINNFLPRIISLFTMILLLWTSLYLYKNGKGQISLKHLYWIEQYQIKWINKLGISIHLAIDGLSIIMILLTILLGILSIICSWKEINKNVGKFHFYLMWIITSVIGLFLSIDLFLFFVFWELMLLPMYFLISFWGFNQFNNNRIKSATIFFIYSQISGLLMLISIISLVLIYYYKTGILTFDYVNLLHSNICGILGFIIMIVFFIAFAIKLPIVPFHGWLPNTHIYSPTAGSIDISGILIKTAAYGMLRFLIPLFPIQSLIFSNIALTVSIFTIYYGAFQAFTKNDIKEVIAYSNISHMGFILIAIYSKSILALQGLLIFMISNAFTASGLFIISGQLYERLKTRDIRYMGGLFEKLCALSSFTLVFIIASLAIPGTGNFIGEFLILFGSFHKIPCVIILASFSLVLTAIYYIILLHRIFYNYIKIVPLFYNLSKREFYILLILIILIILFGFYPNIIFNISFIPIKEIIYRYNIL</sequence>
<accession>A0A078KIE8</accession>
<dbReference type="HOGENOM" id="CLU_007100_4_4_6"/>
<feature type="transmembrane region" description="Helical" evidence="10">
    <location>
        <begin position="114"/>
        <end position="132"/>
    </location>
</feature>
<evidence type="ECO:0000259" key="11">
    <source>
        <dbReference type="Pfam" id="PF00361"/>
    </source>
</evidence>